<dbReference type="AlphaFoldDB" id="A0A553PLM0"/>
<dbReference type="Pfam" id="PF02383">
    <property type="entry name" value="Syja_N"/>
    <property type="match status" value="1"/>
</dbReference>
<keyword evidence="2" id="KW-0378">Hydrolase</keyword>
<comment type="subcellular location">
    <subcellularLocation>
        <location evidence="1">Endomembrane system</location>
    </subcellularLocation>
</comment>
<sequence length="1103" mass="124376">MRRNIGTAQPQGPHSPDCPTGPWPATGRARGRTLAGAVPKHSSSLFDPSTAELERREAEIVGHVAQACTRAPCPTPLHPAASCPIPSDPDAGSACVSWAEEGAQTGPMEPYDESDNEAHAPPGLGSSDMNRWFHPADLTSGPESGILSDDGRGVSPATTLADQAGLLPRAENGESLGDGLALSDAGSSISRASQIRFHSFVKTVQRIVIYETRARYYVVGSNNTETQFRVLNIHRNEPRDLVITDDQLVYDTQEIKSLLMMADVGNRSKVGQKVGYGLTKTLSAFGIAGFVRFLEGYYILLITKRRKAAMIGHHCIYKIEDTSLLYIPNDDIRESHPDEARYRRMFQAVDMSSNFYYSYSYDLTRTLQFNLTKPKFLRTKTKVRSLDEMFPDGRFPSDVGYQSQPNVRYLWNDQFINHTSLNQNWVIHIIYGFIDQSNISVYGRPILLTLIARRSRKFAGTRFLKRGANFQGDVANEVETEQIVVDSTVLDLHRAKMTSFVQIRGSVPSHWSQDVTKMVPKPQIFFELSDPHGRTSGNHFNNLMENYGSPVVVLNLVKKREKKRPHEGLLGDEFQNQIEYLNQFLPVPDRIKYIPLDMARCKKREDTESAVTGIFFHNKQDFGHVLQAKRRHDPLVDSYAEKFVEQASNPQQLSQTGIVRTNCVDCLDRTNTAQFVLFALGLIDTPNLEYESDCARMLEVMYEDHGDTLALQYGGSQLIHRQVQTKLMAVEGIKSYRKESKWTSKATDIAQTLRRYYSNTLSDAEKQNAINLFLGVFVPKEGQVAIWDKEFITDKYLHSPQMCRPFNAQRFPFYVTTHWFSRDLRLVLPLPLTEYLKECTQLKRFSAASEEFDLYQDYYRPFELSVLNELFPYREVSHSVRDYMPNCCTEYSPFVVRQREVKRREESIVRSSKNSFAEFLFGKKSSPSPNSPSAETWKVKKNPSVAGVSSTASTLSNASDSDDVSLSSSQEFVDWMEEHPGQEEIGEEAAETTAEHTATFQSLLKVMDAGVAPAKIQEPDPFNMSLYRGYTMEGEPPKAEGSSIASKNRMPRGSPSQELFSLTVQLKASNLDIYRGYCRVAEQGAQDPNDADIQLYHNAVNVC</sequence>
<evidence type="ECO:0000256" key="1">
    <source>
        <dbReference type="ARBA" id="ARBA00004308"/>
    </source>
</evidence>
<keyword evidence="7" id="KW-1185">Reference proteome</keyword>
<dbReference type="GO" id="GO:0046856">
    <property type="term" value="P:phosphatidylinositol dephosphorylation"/>
    <property type="evidence" value="ECO:0007669"/>
    <property type="project" value="InterPro"/>
</dbReference>
<evidence type="ECO:0000313" key="7">
    <source>
        <dbReference type="Proteomes" id="UP000318571"/>
    </source>
</evidence>
<dbReference type="InterPro" id="IPR002013">
    <property type="entry name" value="SAC_dom"/>
</dbReference>
<dbReference type="EMBL" id="VCGU01000003">
    <property type="protein sequence ID" value="TRY78581.1"/>
    <property type="molecule type" value="Genomic_DNA"/>
</dbReference>
<feature type="region of interest" description="Disordered" evidence="4">
    <location>
        <begin position="103"/>
        <end position="172"/>
    </location>
</feature>
<feature type="region of interest" description="Disordered" evidence="4">
    <location>
        <begin position="1"/>
        <end position="50"/>
    </location>
</feature>
<feature type="compositionally biased region" description="Polar residues" evidence="4">
    <location>
        <begin position="1"/>
        <end position="12"/>
    </location>
</feature>
<evidence type="ECO:0000256" key="2">
    <source>
        <dbReference type="ARBA" id="ARBA00022801"/>
    </source>
</evidence>
<dbReference type="STRING" id="6832.A0A553PLM0"/>
<feature type="compositionally biased region" description="Low complexity" evidence="4">
    <location>
        <begin position="956"/>
        <end position="969"/>
    </location>
</feature>
<gene>
    <name evidence="6" type="ORF">TCAL_11221</name>
</gene>
<dbReference type="PROSITE" id="PS50275">
    <property type="entry name" value="SAC"/>
    <property type="match status" value="1"/>
</dbReference>
<protein>
    <recommendedName>
        <fullName evidence="5">SAC domain-containing protein</fullName>
    </recommendedName>
</protein>
<proteinExistence type="predicted"/>
<dbReference type="InterPro" id="IPR043573">
    <property type="entry name" value="Fig4-like"/>
</dbReference>
<dbReference type="GO" id="GO:0012505">
    <property type="term" value="C:endomembrane system"/>
    <property type="evidence" value="ECO:0007669"/>
    <property type="project" value="UniProtKB-SubCell"/>
</dbReference>
<dbReference type="PANTHER" id="PTHR45738">
    <property type="entry name" value="POLYPHOSPHOINOSITIDE PHOSPHATASE"/>
    <property type="match status" value="1"/>
</dbReference>
<dbReference type="GO" id="GO:0043813">
    <property type="term" value="F:phosphatidylinositol-3,5-bisphosphate 5-phosphatase activity"/>
    <property type="evidence" value="ECO:0007669"/>
    <property type="project" value="InterPro"/>
</dbReference>
<evidence type="ECO:0000313" key="6">
    <source>
        <dbReference type="EMBL" id="TRY78581.1"/>
    </source>
</evidence>
<name>A0A553PLM0_TIGCA</name>
<evidence type="ECO:0000256" key="4">
    <source>
        <dbReference type="SAM" id="MobiDB-lite"/>
    </source>
</evidence>
<organism evidence="6 7">
    <name type="scientific">Tigriopus californicus</name>
    <name type="common">Marine copepod</name>
    <dbReference type="NCBI Taxonomy" id="6832"/>
    <lineage>
        <taxon>Eukaryota</taxon>
        <taxon>Metazoa</taxon>
        <taxon>Ecdysozoa</taxon>
        <taxon>Arthropoda</taxon>
        <taxon>Crustacea</taxon>
        <taxon>Multicrustacea</taxon>
        <taxon>Hexanauplia</taxon>
        <taxon>Copepoda</taxon>
        <taxon>Harpacticoida</taxon>
        <taxon>Harpacticidae</taxon>
        <taxon>Tigriopus</taxon>
    </lineage>
</organism>
<feature type="region of interest" description="Disordered" evidence="4">
    <location>
        <begin position="924"/>
        <end position="943"/>
    </location>
</feature>
<evidence type="ECO:0000256" key="3">
    <source>
        <dbReference type="ARBA" id="ARBA00023136"/>
    </source>
</evidence>
<comment type="caution">
    <text evidence="6">The sequence shown here is derived from an EMBL/GenBank/DDBJ whole genome shotgun (WGS) entry which is preliminary data.</text>
</comment>
<dbReference type="PANTHER" id="PTHR45738:SF5">
    <property type="entry name" value="POLYPHOSPHOINOSITIDE PHOSPHATASE"/>
    <property type="match status" value="1"/>
</dbReference>
<evidence type="ECO:0000259" key="5">
    <source>
        <dbReference type="PROSITE" id="PS50275"/>
    </source>
</evidence>
<feature type="region of interest" description="Disordered" evidence="4">
    <location>
        <begin position="1034"/>
        <end position="1055"/>
    </location>
</feature>
<accession>A0A553PLM0</accession>
<feature type="domain" description="SAC" evidence="5">
    <location>
        <begin position="346"/>
        <end position="715"/>
    </location>
</feature>
<dbReference type="Proteomes" id="UP000318571">
    <property type="component" value="Chromosome 11"/>
</dbReference>
<reference evidence="6 7" key="1">
    <citation type="journal article" date="2018" name="Nat. Ecol. Evol.">
        <title>Genomic signatures of mitonuclear coevolution across populations of Tigriopus californicus.</title>
        <authorList>
            <person name="Barreto F.S."/>
            <person name="Watson E.T."/>
            <person name="Lima T.G."/>
            <person name="Willett C.S."/>
            <person name="Edmands S."/>
            <person name="Li W."/>
            <person name="Burton R.S."/>
        </authorList>
    </citation>
    <scope>NUCLEOTIDE SEQUENCE [LARGE SCALE GENOMIC DNA]</scope>
    <source>
        <strain evidence="6 7">San Diego</strain>
    </source>
</reference>
<feature type="region of interest" description="Disordered" evidence="4">
    <location>
        <begin position="948"/>
        <end position="969"/>
    </location>
</feature>
<keyword evidence="3" id="KW-0472">Membrane</keyword>